<dbReference type="Proteomes" id="UP000199138">
    <property type="component" value="Unassembled WGS sequence"/>
</dbReference>
<dbReference type="Gene3D" id="1.25.40.10">
    <property type="entry name" value="Tetratricopeptide repeat domain"/>
    <property type="match status" value="1"/>
</dbReference>
<gene>
    <name evidence="1" type="ORF">SAMN05216480_11178</name>
</gene>
<keyword evidence="2" id="KW-1185">Reference proteome</keyword>
<sequence>MKLLFTLCFAFVSVIGFSQSYEKGMEKAFALWQEGKATEASNMFERISAVETENWIPLYYVAYVNIIDAFSEKDKTRLQLKLDKAKTSLEKAKQLSPDNVEILIMEAMHNTAWIAFDGATYGMKYGAVNTAIYQKATAMAPENPRVALSSAEWNMGMAQYFGKDTAPYCKDIEKALELFTTFKNETPFYPSWGEGRAKEVLASCK</sequence>
<accession>A0A1I7HWA1</accession>
<reference evidence="2" key="1">
    <citation type="submission" date="2016-10" db="EMBL/GenBank/DDBJ databases">
        <authorList>
            <person name="Varghese N."/>
            <person name="Submissions S."/>
        </authorList>
    </citation>
    <scope>NUCLEOTIDE SEQUENCE [LARGE SCALE GENOMIC DNA]</scope>
    <source>
        <strain evidence="2">CGMCC 1.12333</strain>
    </source>
</reference>
<dbReference type="OrthoDB" id="1150971at2"/>
<evidence type="ECO:0000313" key="2">
    <source>
        <dbReference type="Proteomes" id="UP000199138"/>
    </source>
</evidence>
<dbReference type="AlphaFoldDB" id="A0A1I7HWA1"/>
<organism evidence="1 2">
    <name type="scientific">Pustulibacterium marinum</name>
    <dbReference type="NCBI Taxonomy" id="1224947"/>
    <lineage>
        <taxon>Bacteria</taxon>
        <taxon>Pseudomonadati</taxon>
        <taxon>Bacteroidota</taxon>
        <taxon>Flavobacteriia</taxon>
        <taxon>Flavobacteriales</taxon>
        <taxon>Flavobacteriaceae</taxon>
        <taxon>Pustulibacterium</taxon>
    </lineage>
</organism>
<dbReference type="SUPFAM" id="SSF48452">
    <property type="entry name" value="TPR-like"/>
    <property type="match status" value="1"/>
</dbReference>
<dbReference type="EMBL" id="FPBK01000011">
    <property type="protein sequence ID" value="SFU64921.1"/>
    <property type="molecule type" value="Genomic_DNA"/>
</dbReference>
<name>A0A1I7HWA1_9FLAO</name>
<evidence type="ECO:0008006" key="3">
    <source>
        <dbReference type="Google" id="ProtNLM"/>
    </source>
</evidence>
<proteinExistence type="predicted"/>
<protein>
    <recommendedName>
        <fullName evidence="3">Tetratricopeptide repeat-containing protein</fullName>
    </recommendedName>
</protein>
<dbReference type="RefSeq" id="WP_093025742.1">
    <property type="nucleotide sequence ID" value="NZ_FPBK01000011.1"/>
</dbReference>
<evidence type="ECO:0000313" key="1">
    <source>
        <dbReference type="EMBL" id="SFU64921.1"/>
    </source>
</evidence>
<dbReference type="STRING" id="1224947.SAMN05216480_11178"/>
<dbReference type="InterPro" id="IPR011990">
    <property type="entry name" value="TPR-like_helical_dom_sf"/>
</dbReference>